<gene>
    <name evidence="1" type="ORF">SDJN03_05217</name>
</gene>
<reference evidence="1 2" key="1">
    <citation type="journal article" date="2021" name="Hortic Res">
        <title>The domestication of Cucurbita argyrosperma as revealed by the genome of its wild relative.</title>
        <authorList>
            <person name="Barrera-Redondo J."/>
            <person name="Sanchez-de la Vega G."/>
            <person name="Aguirre-Liguori J.A."/>
            <person name="Castellanos-Morales G."/>
            <person name="Gutierrez-Guerrero Y.T."/>
            <person name="Aguirre-Dugua X."/>
            <person name="Aguirre-Planter E."/>
            <person name="Tenaillon M.I."/>
            <person name="Lira-Saade R."/>
            <person name="Eguiarte L.E."/>
        </authorList>
    </citation>
    <scope>NUCLEOTIDE SEQUENCE [LARGE SCALE GENOMIC DNA]</scope>
    <source>
        <strain evidence="1">JBR-2021</strain>
    </source>
</reference>
<evidence type="ECO:0000313" key="2">
    <source>
        <dbReference type="Proteomes" id="UP000685013"/>
    </source>
</evidence>
<organism evidence="1 2">
    <name type="scientific">Cucurbita argyrosperma subsp. sororia</name>
    <dbReference type="NCBI Taxonomy" id="37648"/>
    <lineage>
        <taxon>Eukaryota</taxon>
        <taxon>Viridiplantae</taxon>
        <taxon>Streptophyta</taxon>
        <taxon>Embryophyta</taxon>
        <taxon>Tracheophyta</taxon>
        <taxon>Spermatophyta</taxon>
        <taxon>Magnoliopsida</taxon>
        <taxon>eudicotyledons</taxon>
        <taxon>Gunneridae</taxon>
        <taxon>Pentapetalae</taxon>
        <taxon>rosids</taxon>
        <taxon>fabids</taxon>
        <taxon>Cucurbitales</taxon>
        <taxon>Cucurbitaceae</taxon>
        <taxon>Cucurbiteae</taxon>
        <taxon>Cucurbita</taxon>
    </lineage>
</organism>
<keyword evidence="2" id="KW-1185">Reference proteome</keyword>
<protein>
    <submittedName>
        <fullName evidence="1">Uncharacterized protein</fullName>
    </submittedName>
</protein>
<name>A0AAV6NPB2_9ROSI</name>
<comment type="caution">
    <text evidence="1">The sequence shown here is derived from an EMBL/GenBank/DDBJ whole genome shotgun (WGS) entry which is preliminary data.</text>
</comment>
<proteinExistence type="predicted"/>
<dbReference type="Proteomes" id="UP000685013">
    <property type="component" value="Chromosome 4"/>
</dbReference>
<dbReference type="EMBL" id="JAGKQH010000004">
    <property type="protein sequence ID" value="KAG6599984.1"/>
    <property type="molecule type" value="Genomic_DNA"/>
</dbReference>
<feature type="non-terminal residue" evidence="1">
    <location>
        <position position="1"/>
    </location>
</feature>
<sequence>MRIENRAEEKPNCRFRFCLLFDIGSVRFSIFSLKSSRYYQAQTRIVIHAPKCSVNGEIPDPLDSDYRPSTILPIRISKKRESSAIGGAALLSESSSMFEP</sequence>
<evidence type="ECO:0000313" key="1">
    <source>
        <dbReference type="EMBL" id="KAG6599984.1"/>
    </source>
</evidence>
<dbReference type="AlphaFoldDB" id="A0AAV6NPB2"/>
<accession>A0AAV6NPB2</accession>